<comment type="subcellular location">
    <subcellularLocation>
        <location evidence="9">Cell membrane</location>
        <topology evidence="9">Single-pass membrane protein</topology>
    </subcellularLocation>
    <subcellularLocation>
        <location evidence="1">Membrane</location>
        <topology evidence="1">Single-pass membrane protein</topology>
    </subcellularLocation>
</comment>
<evidence type="ECO:0000256" key="8">
    <source>
        <dbReference type="ARBA" id="ARBA00023136"/>
    </source>
</evidence>
<evidence type="ECO:0000256" key="5">
    <source>
        <dbReference type="ARBA" id="ARBA00022927"/>
    </source>
</evidence>
<feature type="region of interest" description="Disordered" evidence="10">
    <location>
        <begin position="72"/>
        <end position="116"/>
    </location>
</feature>
<dbReference type="Proteomes" id="UP001190825">
    <property type="component" value="Unassembled WGS sequence"/>
</dbReference>
<dbReference type="Gene3D" id="1.20.5.3310">
    <property type="match status" value="1"/>
</dbReference>
<dbReference type="HAMAP" id="MF_00237">
    <property type="entry name" value="TatB"/>
    <property type="match status" value="1"/>
</dbReference>
<evidence type="ECO:0000256" key="3">
    <source>
        <dbReference type="ARBA" id="ARBA00022475"/>
    </source>
</evidence>
<evidence type="ECO:0000256" key="2">
    <source>
        <dbReference type="ARBA" id="ARBA00022448"/>
    </source>
</evidence>
<feature type="transmembrane region" description="Helical" evidence="11">
    <location>
        <begin position="6"/>
        <end position="22"/>
    </location>
</feature>
<sequence length="116" mass="12788">MFGIGWTELLVIVLVALIVFGPKDLPRAMRSAGAMMRTLNRVTGEYRRQFEQALREAERELEIEEMKKSVQAAIKEMPAGAKSTSQPSDQIDGNAPESTSAGPLRDAKRQPNSNEA</sequence>
<dbReference type="EMBL" id="NBUC01000111">
    <property type="protein sequence ID" value="PLT99480.1"/>
    <property type="molecule type" value="Genomic_DNA"/>
</dbReference>
<evidence type="ECO:0000256" key="10">
    <source>
        <dbReference type="SAM" id="MobiDB-lite"/>
    </source>
</evidence>
<keyword evidence="8 9" id="KW-0472">Membrane</keyword>
<keyword evidence="3 9" id="KW-1003">Cell membrane</keyword>
<keyword evidence="6 9" id="KW-1133">Transmembrane helix</keyword>
<evidence type="ECO:0000256" key="9">
    <source>
        <dbReference type="HAMAP-Rule" id="MF_00237"/>
    </source>
</evidence>
<keyword evidence="5 9" id="KW-0653">Protein transport</keyword>
<dbReference type="RefSeq" id="WP_101780210.1">
    <property type="nucleotide sequence ID" value="NZ_NBUC01000111.1"/>
</dbReference>
<name>A0ABX4TGX6_9HYPH</name>
<dbReference type="Pfam" id="PF02416">
    <property type="entry name" value="TatA_B_E"/>
    <property type="match status" value="1"/>
</dbReference>
<evidence type="ECO:0000256" key="1">
    <source>
        <dbReference type="ARBA" id="ARBA00004167"/>
    </source>
</evidence>
<evidence type="ECO:0000313" key="13">
    <source>
        <dbReference type="Proteomes" id="UP001190825"/>
    </source>
</evidence>
<evidence type="ECO:0000313" key="12">
    <source>
        <dbReference type="EMBL" id="PLT99480.1"/>
    </source>
</evidence>
<comment type="similarity">
    <text evidence="9">Belongs to the TatB family.</text>
</comment>
<organism evidence="12 13">
    <name type="scientific">Sinorhizobium medicae</name>
    <dbReference type="NCBI Taxonomy" id="110321"/>
    <lineage>
        <taxon>Bacteria</taxon>
        <taxon>Pseudomonadati</taxon>
        <taxon>Pseudomonadota</taxon>
        <taxon>Alphaproteobacteria</taxon>
        <taxon>Hyphomicrobiales</taxon>
        <taxon>Rhizobiaceae</taxon>
        <taxon>Sinorhizobium/Ensifer group</taxon>
        <taxon>Sinorhizobium</taxon>
    </lineage>
</organism>
<feature type="compositionally biased region" description="Polar residues" evidence="10">
    <location>
        <begin position="82"/>
        <end position="101"/>
    </location>
</feature>
<protein>
    <recommendedName>
        <fullName evidence="9">Sec-independent protein translocase protein TatB</fullName>
    </recommendedName>
</protein>
<proteinExistence type="inferred from homology"/>
<reference evidence="12 13" key="1">
    <citation type="journal article" date="2018" name="FEMS Microbiol. Ecol.">
        <title>Co-invading symbiotic mutualists of Medicago polymorpha retain high ancestral diversity and contain diverse accessory genomes.</title>
        <authorList>
            <person name="Porter S.S."/>
            <person name="Faber-Hammond J.J."/>
            <person name="Friesen M.L."/>
        </authorList>
    </citation>
    <scope>NUCLEOTIDE SEQUENCE [LARGE SCALE GENOMIC DNA]</scope>
    <source>
        <strain evidence="12 13">Str16</strain>
    </source>
</reference>
<evidence type="ECO:0000256" key="4">
    <source>
        <dbReference type="ARBA" id="ARBA00022692"/>
    </source>
</evidence>
<keyword evidence="13" id="KW-1185">Reference proteome</keyword>
<dbReference type="InterPro" id="IPR003369">
    <property type="entry name" value="TatA/B/E"/>
</dbReference>
<gene>
    <name evidence="9" type="primary">tatB</name>
    <name evidence="12" type="ORF">BMJ33_23045</name>
</gene>
<keyword evidence="7 9" id="KW-0811">Translocation</keyword>
<comment type="caution">
    <text evidence="12">The sequence shown here is derived from an EMBL/GenBank/DDBJ whole genome shotgun (WGS) entry which is preliminary data.</text>
</comment>
<evidence type="ECO:0000256" key="7">
    <source>
        <dbReference type="ARBA" id="ARBA00023010"/>
    </source>
</evidence>
<keyword evidence="2 9" id="KW-0813">Transport</keyword>
<dbReference type="PANTHER" id="PTHR33162">
    <property type="entry name" value="SEC-INDEPENDENT PROTEIN TRANSLOCASE PROTEIN TATA, CHLOROPLASTIC"/>
    <property type="match status" value="1"/>
</dbReference>
<dbReference type="InterPro" id="IPR018448">
    <property type="entry name" value="TatB"/>
</dbReference>
<evidence type="ECO:0000256" key="6">
    <source>
        <dbReference type="ARBA" id="ARBA00022989"/>
    </source>
</evidence>
<accession>A0ABX4TGX6</accession>
<dbReference type="PANTHER" id="PTHR33162:SF1">
    <property type="entry name" value="SEC-INDEPENDENT PROTEIN TRANSLOCASE PROTEIN TATA, CHLOROPLASTIC"/>
    <property type="match status" value="1"/>
</dbReference>
<dbReference type="PRINTS" id="PR01506">
    <property type="entry name" value="TATBPROTEIN"/>
</dbReference>
<dbReference type="NCBIfam" id="TIGR01410">
    <property type="entry name" value="tatB"/>
    <property type="match status" value="1"/>
</dbReference>
<comment type="subunit">
    <text evidence="9">The Tat system comprises two distinct complexes: a TatABC complex, containing multiple copies of TatA, TatB and TatC subunits, and a separate TatA complex, containing only TatA subunits. Substrates initially bind to the TatABC complex, which probably triggers association of the separate TatA complex to form the active translocon.</text>
</comment>
<comment type="function">
    <text evidence="9">Part of the twin-arginine translocation (Tat) system that transports large folded proteins containing a characteristic twin-arginine motif in their signal peptide across membranes. Together with TatC, TatB is part of a receptor directly interacting with Tat signal peptides. TatB may form an oligomeric binding site that transiently accommodates folded Tat precursor proteins before their translocation.</text>
</comment>
<keyword evidence="4 9" id="KW-0812">Transmembrane</keyword>
<evidence type="ECO:0000256" key="11">
    <source>
        <dbReference type="SAM" id="Phobius"/>
    </source>
</evidence>